<gene>
    <name evidence="4" type="ORF">HCZ30_02625</name>
</gene>
<dbReference type="InterPro" id="IPR000160">
    <property type="entry name" value="GGDEF_dom"/>
</dbReference>
<name>A0ABX0VVN5_9RHOB</name>
<dbReference type="CDD" id="cd01948">
    <property type="entry name" value="EAL"/>
    <property type="match status" value="1"/>
</dbReference>
<dbReference type="InterPro" id="IPR043128">
    <property type="entry name" value="Rev_trsase/Diguanyl_cyclase"/>
</dbReference>
<feature type="transmembrane region" description="Helical" evidence="1">
    <location>
        <begin position="133"/>
        <end position="154"/>
    </location>
</feature>
<dbReference type="SUPFAM" id="SSF141868">
    <property type="entry name" value="EAL domain-like"/>
    <property type="match status" value="1"/>
</dbReference>
<evidence type="ECO:0000313" key="4">
    <source>
        <dbReference type="EMBL" id="NIY71326.1"/>
    </source>
</evidence>
<dbReference type="PANTHER" id="PTHR33121">
    <property type="entry name" value="CYCLIC DI-GMP PHOSPHODIESTERASE PDEF"/>
    <property type="match status" value="1"/>
</dbReference>
<evidence type="ECO:0000259" key="3">
    <source>
        <dbReference type="PROSITE" id="PS50887"/>
    </source>
</evidence>
<dbReference type="Gene3D" id="3.30.70.270">
    <property type="match status" value="1"/>
</dbReference>
<dbReference type="PANTHER" id="PTHR33121:SF70">
    <property type="entry name" value="SIGNALING PROTEIN YKOW"/>
    <property type="match status" value="1"/>
</dbReference>
<keyword evidence="1" id="KW-0812">Transmembrane</keyword>
<dbReference type="Gene3D" id="3.20.20.450">
    <property type="entry name" value="EAL domain"/>
    <property type="match status" value="1"/>
</dbReference>
<comment type="caution">
    <text evidence="4">The sequence shown here is derived from an EMBL/GenBank/DDBJ whole genome shotgun (WGS) entry which is preliminary data.</text>
</comment>
<feature type="transmembrane region" description="Helical" evidence="1">
    <location>
        <begin position="77"/>
        <end position="96"/>
    </location>
</feature>
<dbReference type="PROSITE" id="PS50887">
    <property type="entry name" value="GGDEF"/>
    <property type="match status" value="1"/>
</dbReference>
<keyword evidence="1" id="KW-0472">Membrane</keyword>
<dbReference type="InterPro" id="IPR035919">
    <property type="entry name" value="EAL_sf"/>
</dbReference>
<sequence>MISTSLDKIRYQTRFAVHIATRDIAKRLASAAMMMLILLWLGYVSTPIIMSISIVGYEFCAQAVARQLPDRDDEMSVSFVVAVWAMNCTSVLFYLAPAYLLASEPSSAMLLAGFLWLFGVFVHITNTFAALPFYNWSLMAPSFGAAFLVFWLAAGNAFLPSTDTEWMITTGMMVVYIFNTYETLHKQKDTQRALNAAREEANSRLRALEHLSRHDPLTGLLNRRAFDEELSRMLTARRIGTDVCVFLIDLDGFKPINDTYSHEAGDQVLQAIAERLRGLVGATGIAARLGGDEFAMAFRSVASEQAAMRLAQYVCRAVSEPVHYEEKDLHVTASVGVGLTSYAGETVEAICAAADQAMYRAKNAAGSRAVLYDKSVFERRTTLEDRASIVRAMAQGQIVPFYQPKVDLSTGRSIGFEALARWIHPEKGVLAPALFIPEINEMGLHGDFMIHMTTAILSDVERLLSEGIDPGQVSINIPEVALATMSGRSELDMLLGRYARARQHITLEITEDVFIARSADMIRESIAHFRNAGLRVSLDDFGTGFASFQHLRQLEFDELKIDTSFVSDLVTDPTAEVLVRGFLDIAEGLGVDVIAEGVETRKQADHLEELGCRYVQGYLFGKARPLEDIRIRLFSETREAARQKAMLAAASQPLAEPAE</sequence>
<evidence type="ECO:0000313" key="5">
    <source>
        <dbReference type="Proteomes" id="UP000709466"/>
    </source>
</evidence>
<keyword evidence="5" id="KW-1185">Reference proteome</keyword>
<proteinExistence type="predicted"/>
<feature type="domain" description="EAL" evidence="2">
    <location>
        <begin position="382"/>
        <end position="637"/>
    </location>
</feature>
<feature type="transmembrane region" description="Helical" evidence="1">
    <location>
        <begin position="108"/>
        <end position="126"/>
    </location>
</feature>
<feature type="domain" description="GGDEF" evidence="3">
    <location>
        <begin position="241"/>
        <end position="374"/>
    </location>
</feature>
<accession>A0ABX0VVN5</accession>
<dbReference type="Pfam" id="PF00563">
    <property type="entry name" value="EAL"/>
    <property type="match status" value="1"/>
</dbReference>
<dbReference type="Proteomes" id="UP000709466">
    <property type="component" value="Unassembled WGS sequence"/>
</dbReference>
<evidence type="ECO:0000256" key="1">
    <source>
        <dbReference type="SAM" id="Phobius"/>
    </source>
</evidence>
<dbReference type="EMBL" id="JAATOP010000001">
    <property type="protein sequence ID" value="NIY71326.1"/>
    <property type="molecule type" value="Genomic_DNA"/>
</dbReference>
<dbReference type="PROSITE" id="PS50883">
    <property type="entry name" value="EAL"/>
    <property type="match status" value="1"/>
</dbReference>
<dbReference type="CDD" id="cd01949">
    <property type="entry name" value="GGDEF"/>
    <property type="match status" value="1"/>
</dbReference>
<dbReference type="InterPro" id="IPR001633">
    <property type="entry name" value="EAL_dom"/>
</dbReference>
<dbReference type="Pfam" id="PF00990">
    <property type="entry name" value="GGDEF"/>
    <property type="match status" value="1"/>
</dbReference>
<dbReference type="SMART" id="SM00267">
    <property type="entry name" value="GGDEF"/>
    <property type="match status" value="1"/>
</dbReference>
<dbReference type="InterPro" id="IPR029787">
    <property type="entry name" value="Nucleotide_cyclase"/>
</dbReference>
<evidence type="ECO:0000259" key="2">
    <source>
        <dbReference type="PROSITE" id="PS50883"/>
    </source>
</evidence>
<protein>
    <submittedName>
        <fullName evidence="4">EAL domain-containing protein</fullName>
    </submittedName>
</protein>
<organism evidence="4 5">
    <name type="scientific">Marivivens donghaensis</name>
    <dbReference type="NCBI Taxonomy" id="1699413"/>
    <lineage>
        <taxon>Bacteria</taxon>
        <taxon>Pseudomonadati</taxon>
        <taxon>Pseudomonadota</taxon>
        <taxon>Alphaproteobacteria</taxon>
        <taxon>Rhodobacterales</taxon>
        <taxon>Paracoccaceae</taxon>
        <taxon>Marivivens group</taxon>
        <taxon>Marivivens</taxon>
    </lineage>
</organism>
<dbReference type="SUPFAM" id="SSF55073">
    <property type="entry name" value="Nucleotide cyclase"/>
    <property type="match status" value="1"/>
</dbReference>
<reference evidence="4 5" key="1">
    <citation type="submission" date="2020-03" db="EMBL/GenBank/DDBJ databases">
        <title>Bacterial isolates of synthetic phycosphere.</title>
        <authorList>
            <person name="Fu H."/>
            <person name="Moran M.A."/>
        </authorList>
    </citation>
    <scope>NUCLEOTIDE SEQUENCE [LARGE SCALE GENOMIC DNA]</scope>
    <source>
        <strain evidence="4 5">HF1</strain>
    </source>
</reference>
<dbReference type="NCBIfam" id="TIGR00254">
    <property type="entry name" value="GGDEF"/>
    <property type="match status" value="1"/>
</dbReference>
<keyword evidence="1" id="KW-1133">Transmembrane helix</keyword>
<dbReference type="SMART" id="SM00052">
    <property type="entry name" value="EAL"/>
    <property type="match status" value="1"/>
</dbReference>
<dbReference type="InterPro" id="IPR050706">
    <property type="entry name" value="Cyclic-di-GMP_PDE-like"/>
</dbReference>
<dbReference type="RefSeq" id="WP_167636202.1">
    <property type="nucleotide sequence ID" value="NZ_JAATOP010000001.1"/>
</dbReference>